<reference evidence="2 3" key="2">
    <citation type="journal article" date="2021" name="Curr. Genet.">
        <title>Genetic response to nitrogen starvation in the aggressive Eucalyptus foliar pathogen Teratosphaeria destructans.</title>
        <authorList>
            <person name="Havenga M."/>
            <person name="Wingfield B.D."/>
            <person name="Wingfield M.J."/>
            <person name="Dreyer L.L."/>
            <person name="Roets F."/>
            <person name="Aylward J."/>
        </authorList>
    </citation>
    <scope>NUCLEOTIDE SEQUENCE [LARGE SCALE GENOMIC DNA]</scope>
    <source>
        <strain evidence="2">CMW44962</strain>
    </source>
</reference>
<feature type="compositionally biased region" description="Basic and acidic residues" evidence="1">
    <location>
        <begin position="161"/>
        <end position="171"/>
    </location>
</feature>
<feature type="region of interest" description="Disordered" evidence="1">
    <location>
        <begin position="159"/>
        <end position="183"/>
    </location>
</feature>
<reference evidence="2 3" key="1">
    <citation type="journal article" date="2018" name="IMA Fungus">
        <title>IMA Genome-F 10: Nine draft genome sequences of Claviceps purpurea s.lat., including C. arundinis, C. humidiphila, and C. cf. spartinae, pseudomolecules for the pitch canker pathogen Fusarium circinatum, draft genome of Davidsoniella eucalypti, Grosmannia galeiformis, Quambalaria eucalypti, and Teratosphaeria destructans.</title>
        <authorList>
            <person name="Wingfield B.D."/>
            <person name="Liu M."/>
            <person name="Nguyen H.D."/>
            <person name="Lane F.A."/>
            <person name="Morgan S.W."/>
            <person name="De Vos L."/>
            <person name="Wilken P.M."/>
            <person name="Duong T.A."/>
            <person name="Aylward J."/>
            <person name="Coetzee M.P."/>
            <person name="Dadej K."/>
            <person name="De Beer Z.W."/>
            <person name="Findlay W."/>
            <person name="Havenga M."/>
            <person name="Kolarik M."/>
            <person name="Menzies J.G."/>
            <person name="Naidoo K."/>
            <person name="Pochopski O."/>
            <person name="Shoukouhi P."/>
            <person name="Santana Q.C."/>
            <person name="Seifert K.A."/>
            <person name="Soal N."/>
            <person name="Steenkamp E.T."/>
            <person name="Tatham C.T."/>
            <person name="van der Nest M.A."/>
            <person name="Wingfield M.J."/>
        </authorList>
    </citation>
    <scope>NUCLEOTIDE SEQUENCE [LARGE SCALE GENOMIC DNA]</scope>
    <source>
        <strain evidence="2">CMW44962</strain>
    </source>
</reference>
<comment type="caution">
    <text evidence="2">The sequence shown here is derived from an EMBL/GenBank/DDBJ whole genome shotgun (WGS) entry which is preliminary data.</text>
</comment>
<dbReference type="EMBL" id="RIBY02002533">
    <property type="protein sequence ID" value="KAH9810053.1"/>
    <property type="molecule type" value="Genomic_DNA"/>
</dbReference>
<dbReference type="AlphaFoldDB" id="A0A9W7VY91"/>
<organism evidence="2 3">
    <name type="scientific">Teratosphaeria destructans</name>
    <dbReference type="NCBI Taxonomy" id="418781"/>
    <lineage>
        <taxon>Eukaryota</taxon>
        <taxon>Fungi</taxon>
        <taxon>Dikarya</taxon>
        <taxon>Ascomycota</taxon>
        <taxon>Pezizomycotina</taxon>
        <taxon>Dothideomycetes</taxon>
        <taxon>Dothideomycetidae</taxon>
        <taxon>Mycosphaerellales</taxon>
        <taxon>Teratosphaeriaceae</taxon>
        <taxon>Teratosphaeria</taxon>
    </lineage>
</organism>
<name>A0A9W7VY91_9PEZI</name>
<evidence type="ECO:0000313" key="3">
    <source>
        <dbReference type="Proteomes" id="UP001138500"/>
    </source>
</evidence>
<sequence length="289" mass="33158">MITPPTSSPFIFEDDRPLAKSTGAVWLWPSKENGKYWPVMLCPDTIHPRDPEWIEDNSLIPAFLLGHRKWIWVRDDERLKPWDASHYYLHGLARFEHEDIVDGDDKVAKIEKQWRRAYRQDAMQLWGPEQWLNYMQNESAIKELELGMKNKAKVKYGRVLDSGRRPGHADDESSGSQVKRRKLNPTGESYRTLALTQTATPKCTPPRWSKGLRVPSTTSIALICRFVNPDAVDDRAFVQGWSARSELERCYLGTLIYESELSEKTNRVSRCSKAKCYGVEAAVGSVSLD</sequence>
<evidence type="ECO:0000256" key="1">
    <source>
        <dbReference type="SAM" id="MobiDB-lite"/>
    </source>
</evidence>
<dbReference type="Proteomes" id="UP001138500">
    <property type="component" value="Unassembled WGS sequence"/>
</dbReference>
<gene>
    <name evidence="2" type="ORF">Tdes44962_MAKER01023</name>
</gene>
<evidence type="ECO:0000313" key="2">
    <source>
        <dbReference type="EMBL" id="KAH9810053.1"/>
    </source>
</evidence>
<protein>
    <submittedName>
        <fullName evidence="2">Uncharacterized protein</fullName>
    </submittedName>
</protein>
<keyword evidence="3" id="KW-1185">Reference proteome</keyword>
<dbReference type="OrthoDB" id="3825471at2759"/>
<accession>A0A9W7VY91</accession>
<proteinExistence type="predicted"/>